<name>A0A806THN5_PRIMG</name>
<reference evidence="1 2" key="1">
    <citation type="submission" date="2015-01" db="EMBL/GenBank/DDBJ databases">
        <title>Genome sequence of bacillus megaterium Q3.</title>
        <authorList>
            <person name="Wang Y."/>
            <person name="Luo K."/>
            <person name="Bai L."/>
            <person name="Luo F."/>
        </authorList>
    </citation>
    <scope>NUCLEOTIDE SEQUENCE [LARGE SCALE GENOMIC DNA]</scope>
    <source>
        <strain evidence="1 2">Q3</strain>
    </source>
</reference>
<evidence type="ECO:0000313" key="2">
    <source>
        <dbReference type="Proteomes" id="UP000036410"/>
    </source>
</evidence>
<proteinExistence type="predicted"/>
<gene>
    <name evidence="1" type="ORF">AS52_02733</name>
</gene>
<protein>
    <recommendedName>
        <fullName evidence="3">Immunity protein Imm6</fullName>
    </recommendedName>
</protein>
<evidence type="ECO:0000313" key="1">
    <source>
        <dbReference type="EMBL" id="AKP77694.1"/>
    </source>
</evidence>
<accession>A0A806THN5</accession>
<evidence type="ECO:0008006" key="3">
    <source>
        <dbReference type="Google" id="ProtNLM"/>
    </source>
</evidence>
<dbReference type="EMBL" id="CP010586">
    <property type="protein sequence ID" value="AKP77694.1"/>
    <property type="molecule type" value="Genomic_DNA"/>
</dbReference>
<sequence length="180" mass="21138">MYEGGSPNQMNRFNNLSKDAKVVYLLSLSNLIINKISESKGFEVAVESLEKAWEWLKLKDFDADSLYVYLENIDETDIMTYMQLADDKDNEKVWICIGNALAYTIWEAYQYEKEKYLPQTIESVDYQTVESFITNFEKVYENNSISDKLLHFLEENYPKNADKRVDLISIKTFIDESIEK</sequence>
<dbReference type="InterPro" id="IPR025674">
    <property type="entry name" value="Imm6"/>
</dbReference>
<dbReference type="AlphaFoldDB" id="A0A806THN5"/>
<dbReference type="Proteomes" id="UP000036410">
    <property type="component" value="Chromosome"/>
</dbReference>
<dbReference type="Pfam" id="PF14434">
    <property type="entry name" value="Imm6"/>
    <property type="match status" value="1"/>
</dbReference>
<organism evidence="1 2">
    <name type="scientific">Priestia megaterium Q3</name>
    <dbReference type="NCBI Taxonomy" id="1452722"/>
    <lineage>
        <taxon>Bacteria</taxon>
        <taxon>Bacillati</taxon>
        <taxon>Bacillota</taxon>
        <taxon>Bacilli</taxon>
        <taxon>Bacillales</taxon>
        <taxon>Bacillaceae</taxon>
        <taxon>Priestia</taxon>
    </lineage>
</organism>